<dbReference type="Proteomes" id="UP001419268">
    <property type="component" value="Unassembled WGS sequence"/>
</dbReference>
<feature type="compositionally biased region" description="Polar residues" evidence="1">
    <location>
        <begin position="172"/>
        <end position="183"/>
    </location>
</feature>
<dbReference type="InterPro" id="IPR045882">
    <property type="entry name" value="GPT1/2"/>
</dbReference>
<keyword evidence="3" id="KW-1185">Reference proteome</keyword>
<dbReference type="PANTHER" id="PTHR33737:SF2">
    <property type="entry name" value="OS12G0102700 PROTEIN"/>
    <property type="match status" value="1"/>
</dbReference>
<feature type="compositionally biased region" description="Polar residues" evidence="1">
    <location>
        <begin position="272"/>
        <end position="286"/>
    </location>
</feature>
<feature type="compositionally biased region" description="Polar residues" evidence="1">
    <location>
        <begin position="251"/>
        <end position="262"/>
    </location>
</feature>
<feature type="region of interest" description="Disordered" evidence="1">
    <location>
        <begin position="1"/>
        <end position="339"/>
    </location>
</feature>
<gene>
    <name evidence="2" type="ORF">Scep_015679</name>
</gene>
<feature type="compositionally biased region" description="Low complexity" evidence="1">
    <location>
        <begin position="99"/>
        <end position="122"/>
    </location>
</feature>
<feature type="compositionally biased region" description="Low complexity" evidence="1">
    <location>
        <begin position="287"/>
        <end position="298"/>
    </location>
</feature>
<accession>A0AAP0P1I9</accession>
<dbReference type="EMBL" id="JBBNAG010000006">
    <property type="protein sequence ID" value="KAK9126833.1"/>
    <property type="molecule type" value="Genomic_DNA"/>
</dbReference>
<organism evidence="2 3">
    <name type="scientific">Stephania cephalantha</name>
    <dbReference type="NCBI Taxonomy" id="152367"/>
    <lineage>
        <taxon>Eukaryota</taxon>
        <taxon>Viridiplantae</taxon>
        <taxon>Streptophyta</taxon>
        <taxon>Embryophyta</taxon>
        <taxon>Tracheophyta</taxon>
        <taxon>Spermatophyta</taxon>
        <taxon>Magnoliopsida</taxon>
        <taxon>Ranunculales</taxon>
        <taxon>Menispermaceae</taxon>
        <taxon>Menispermoideae</taxon>
        <taxon>Cissampelideae</taxon>
        <taxon>Stephania</taxon>
    </lineage>
</organism>
<feature type="compositionally biased region" description="Basic and acidic residues" evidence="1">
    <location>
        <begin position="326"/>
        <end position="335"/>
    </location>
</feature>
<evidence type="ECO:0000313" key="2">
    <source>
        <dbReference type="EMBL" id="KAK9126833.1"/>
    </source>
</evidence>
<feature type="compositionally biased region" description="Low complexity" evidence="1">
    <location>
        <begin position="1"/>
        <end position="16"/>
    </location>
</feature>
<evidence type="ECO:0000256" key="1">
    <source>
        <dbReference type="SAM" id="MobiDB-lite"/>
    </source>
</evidence>
<feature type="compositionally biased region" description="Polar residues" evidence="1">
    <location>
        <begin position="85"/>
        <end position="98"/>
    </location>
</feature>
<feature type="compositionally biased region" description="Low complexity" evidence="1">
    <location>
        <begin position="29"/>
        <end position="39"/>
    </location>
</feature>
<dbReference type="PANTHER" id="PTHR33737">
    <property type="entry name" value="OS05G0121800 PROTEIN"/>
    <property type="match status" value="1"/>
</dbReference>
<proteinExistence type="predicted"/>
<reference evidence="2 3" key="1">
    <citation type="submission" date="2024-01" db="EMBL/GenBank/DDBJ databases">
        <title>Genome assemblies of Stephania.</title>
        <authorList>
            <person name="Yang L."/>
        </authorList>
    </citation>
    <scope>NUCLEOTIDE SEQUENCE [LARGE SCALE GENOMIC DNA]</scope>
    <source>
        <strain evidence="2">JXDWG</strain>
        <tissue evidence="2">Leaf</tissue>
    </source>
</reference>
<comment type="caution">
    <text evidence="2">The sequence shown here is derived from an EMBL/GenBank/DDBJ whole genome shotgun (WGS) entry which is preliminary data.</text>
</comment>
<protein>
    <submittedName>
        <fullName evidence="2">Uncharacterized protein</fullName>
    </submittedName>
</protein>
<feature type="compositionally biased region" description="Basic and acidic residues" evidence="1">
    <location>
        <begin position="303"/>
        <end position="316"/>
    </location>
</feature>
<feature type="compositionally biased region" description="Polar residues" evidence="1">
    <location>
        <begin position="221"/>
        <end position="237"/>
    </location>
</feature>
<evidence type="ECO:0000313" key="3">
    <source>
        <dbReference type="Proteomes" id="UP001419268"/>
    </source>
</evidence>
<sequence>MEFTSSPKSSSDSSPSVTKMKSAASIPHSRSGSNSSDSSGKPPLKSLKNRLDSRDAKSSSSSLKAPLRTPSNSKTDLRNARLSAYLSTVSKNNSISPASSIDGWSTGSSSSTSTINPQSSSSKKIVGNTSTRKVFSLGSEMMQSLHAQTHPSGEHESEGTKRPSECDKKESSTSPAISNTISKDASRSFKPSGLRMPSPKIGFFDQEKSMMRTPSRGLRSNYASDSPKSGAESSKLSGGTIKEKLSKHQSSRTPNGTSSNSLDSRKPGTRLSPMSTRHSSVQSQETSSVPSKLSSPASVGGGHDGKNSKLKNDDASHIIGLGSEPKSQEAEDANKDSGGIDSILNVKNSSQDSLNADINIERVAHIANAVISAEGAQLSCTAASGSHENVTASDASNDVTQCVQDEVESKLNLRRESIEKEDRIDMLSRHVGAIDLNMDELN</sequence>
<feature type="compositionally biased region" description="Polar residues" evidence="1">
    <location>
        <begin position="141"/>
        <end position="151"/>
    </location>
</feature>
<name>A0AAP0P1I9_9MAGN</name>
<dbReference type="GO" id="GO:0008017">
    <property type="term" value="F:microtubule binding"/>
    <property type="evidence" value="ECO:0007669"/>
    <property type="project" value="InterPro"/>
</dbReference>
<dbReference type="AlphaFoldDB" id="A0AAP0P1I9"/>
<feature type="compositionally biased region" description="Basic and acidic residues" evidence="1">
    <location>
        <begin position="152"/>
        <end position="171"/>
    </location>
</feature>